<keyword evidence="7" id="KW-1185">Reference proteome</keyword>
<evidence type="ECO:0000256" key="1">
    <source>
        <dbReference type="ARBA" id="ARBA00022603"/>
    </source>
</evidence>
<dbReference type="AlphaFoldDB" id="B8C918"/>
<dbReference type="GO" id="GO:0008033">
    <property type="term" value="P:tRNA processing"/>
    <property type="evidence" value="ECO:0007669"/>
    <property type="project" value="InterPro"/>
</dbReference>
<dbReference type="GO" id="GO:0032259">
    <property type="term" value="P:methylation"/>
    <property type="evidence" value="ECO:0007669"/>
    <property type="project" value="UniProtKB-KW"/>
</dbReference>
<dbReference type="InterPro" id="IPR010280">
    <property type="entry name" value="U5_MeTrfase_fam"/>
</dbReference>
<dbReference type="InParanoid" id="B8C918"/>
<dbReference type="STRING" id="35128.B8C918"/>
<feature type="active site" evidence="5">
    <location>
        <position position="343"/>
    </location>
</feature>
<evidence type="ECO:0000313" key="6">
    <source>
        <dbReference type="EMBL" id="EED89971.1"/>
    </source>
</evidence>
<dbReference type="FunFam" id="3.40.50.150:FF:000662">
    <property type="entry name" value="23S rRNA (Uracil-5-)-methyltransferase RumA"/>
    <property type="match status" value="1"/>
</dbReference>
<feature type="active site" description="Nucleophile" evidence="4">
    <location>
        <position position="343"/>
    </location>
</feature>
<dbReference type="PaxDb" id="35128-Thaps36322"/>
<dbReference type="SUPFAM" id="SSF53335">
    <property type="entry name" value="S-adenosyl-L-methionine-dependent methyltransferases"/>
    <property type="match status" value="1"/>
</dbReference>
<name>B8C918_THAPS</name>
<dbReference type="GO" id="GO:0030697">
    <property type="term" value="F:tRNA (uracil(54)-C5)-methyltransferase activity, S-adenosyl methionine-dependent"/>
    <property type="evidence" value="ECO:0007669"/>
    <property type="project" value="InterPro"/>
</dbReference>
<dbReference type="CDD" id="cd02440">
    <property type="entry name" value="AdoMet_MTases"/>
    <property type="match status" value="1"/>
</dbReference>
<keyword evidence="3 4" id="KW-0949">S-adenosyl-L-methionine</keyword>
<dbReference type="InterPro" id="IPR012340">
    <property type="entry name" value="NA-bd_OB-fold"/>
</dbReference>
<feature type="binding site" evidence="4">
    <location>
        <position position="267"/>
    </location>
    <ligand>
        <name>S-adenosyl-L-methionine</name>
        <dbReference type="ChEBI" id="CHEBI:59789"/>
    </ligand>
</feature>
<feature type="non-terminal residue" evidence="6">
    <location>
        <position position="387"/>
    </location>
</feature>
<dbReference type="InterPro" id="IPR025795">
    <property type="entry name" value="tRNA_(uracil-5-)_MeTrfase"/>
</dbReference>
<evidence type="ECO:0000256" key="5">
    <source>
        <dbReference type="PROSITE-ProRule" id="PRU10015"/>
    </source>
</evidence>
<dbReference type="Gene3D" id="2.40.50.140">
    <property type="entry name" value="Nucleic acid-binding proteins"/>
    <property type="match status" value="1"/>
</dbReference>
<dbReference type="EMBL" id="CM000646">
    <property type="protein sequence ID" value="EED89971.1"/>
    <property type="molecule type" value="Genomic_DNA"/>
</dbReference>
<dbReference type="PROSITE" id="PS01230">
    <property type="entry name" value="TRMA_1"/>
    <property type="match status" value="1"/>
</dbReference>
<accession>B8C918</accession>
<dbReference type="PANTHER" id="PTHR11061">
    <property type="entry name" value="RNA M5U METHYLTRANSFERASE"/>
    <property type="match status" value="1"/>
</dbReference>
<dbReference type="PANTHER" id="PTHR11061:SF30">
    <property type="entry name" value="TRNA (URACIL(54)-C(5))-METHYLTRANSFERASE"/>
    <property type="match status" value="1"/>
</dbReference>
<feature type="binding site" evidence="4">
    <location>
        <position position="212"/>
    </location>
    <ligand>
        <name>S-adenosyl-L-methionine</name>
        <dbReference type="ChEBI" id="CHEBI:59789"/>
    </ligand>
</feature>
<dbReference type="InterPro" id="IPR029063">
    <property type="entry name" value="SAM-dependent_MTases_sf"/>
</dbReference>
<reference evidence="6 7" key="1">
    <citation type="journal article" date="2004" name="Science">
        <title>The genome of the diatom Thalassiosira pseudonana: ecology, evolution, and metabolism.</title>
        <authorList>
            <person name="Armbrust E.V."/>
            <person name="Berges J.A."/>
            <person name="Bowler C."/>
            <person name="Green B.R."/>
            <person name="Martinez D."/>
            <person name="Putnam N.H."/>
            <person name="Zhou S."/>
            <person name="Allen A.E."/>
            <person name="Apt K.E."/>
            <person name="Bechner M."/>
            <person name="Brzezinski M.A."/>
            <person name="Chaal B.K."/>
            <person name="Chiovitti A."/>
            <person name="Davis A.K."/>
            <person name="Demarest M.S."/>
            <person name="Detter J.C."/>
            <person name="Glavina T."/>
            <person name="Goodstein D."/>
            <person name="Hadi M.Z."/>
            <person name="Hellsten U."/>
            <person name="Hildebrand M."/>
            <person name="Jenkins B.D."/>
            <person name="Jurka J."/>
            <person name="Kapitonov V.V."/>
            <person name="Kroger N."/>
            <person name="Lau W.W."/>
            <person name="Lane T.W."/>
            <person name="Larimer F.W."/>
            <person name="Lippmeier J.C."/>
            <person name="Lucas S."/>
            <person name="Medina M."/>
            <person name="Montsant A."/>
            <person name="Obornik M."/>
            <person name="Parker M.S."/>
            <person name="Palenik B."/>
            <person name="Pazour G.J."/>
            <person name="Richardson P.M."/>
            <person name="Rynearson T.A."/>
            <person name="Saito M.A."/>
            <person name="Schwartz D.C."/>
            <person name="Thamatrakoln K."/>
            <person name="Valentin K."/>
            <person name="Vardi A."/>
            <person name="Wilkerson F.P."/>
            <person name="Rokhsar D.S."/>
        </authorList>
    </citation>
    <scope>NUCLEOTIDE SEQUENCE [LARGE SCALE GENOMIC DNA]</scope>
    <source>
        <strain evidence="6 7">CCMP1335</strain>
    </source>
</reference>
<dbReference type="eggNOG" id="KOG2187">
    <property type="taxonomic scope" value="Eukaryota"/>
</dbReference>
<evidence type="ECO:0000256" key="3">
    <source>
        <dbReference type="ARBA" id="ARBA00022691"/>
    </source>
</evidence>
<dbReference type="RefSeq" id="XP_002292775.1">
    <property type="nucleotide sequence ID" value="XM_002292739.1"/>
</dbReference>
<dbReference type="GeneID" id="7447016"/>
<proteinExistence type="inferred from homology"/>
<dbReference type="PROSITE" id="PS51687">
    <property type="entry name" value="SAM_MT_RNA_M5U"/>
    <property type="match status" value="1"/>
</dbReference>
<evidence type="ECO:0000256" key="2">
    <source>
        <dbReference type="ARBA" id="ARBA00022679"/>
    </source>
</evidence>
<feature type="binding site" evidence="4">
    <location>
        <position position="246"/>
    </location>
    <ligand>
        <name>S-adenosyl-L-methionine</name>
        <dbReference type="ChEBI" id="CHEBI:59789"/>
    </ligand>
</feature>
<keyword evidence="1 4" id="KW-0489">Methyltransferase</keyword>
<dbReference type="InterPro" id="IPR030390">
    <property type="entry name" value="MeTrfase_TrmA_AS"/>
</dbReference>
<evidence type="ECO:0000256" key="4">
    <source>
        <dbReference type="PROSITE-ProRule" id="PRU01024"/>
    </source>
</evidence>
<organism evidence="6 7">
    <name type="scientific">Thalassiosira pseudonana</name>
    <name type="common">Marine diatom</name>
    <name type="synonym">Cyclotella nana</name>
    <dbReference type="NCBI Taxonomy" id="35128"/>
    <lineage>
        <taxon>Eukaryota</taxon>
        <taxon>Sar</taxon>
        <taxon>Stramenopiles</taxon>
        <taxon>Ochrophyta</taxon>
        <taxon>Bacillariophyta</taxon>
        <taxon>Coscinodiscophyceae</taxon>
        <taxon>Thalassiosirophycidae</taxon>
        <taxon>Thalassiosirales</taxon>
        <taxon>Thalassiosiraceae</taxon>
        <taxon>Thalassiosira</taxon>
    </lineage>
</organism>
<evidence type="ECO:0000313" key="7">
    <source>
        <dbReference type="Proteomes" id="UP000001449"/>
    </source>
</evidence>
<dbReference type="InterPro" id="IPR030391">
    <property type="entry name" value="MeTrfase_TrmA_CS"/>
</dbReference>
<dbReference type="Proteomes" id="UP000001449">
    <property type="component" value="Chromosome 10"/>
</dbReference>
<protein>
    <submittedName>
        <fullName evidence="6">Uncharacterized protein</fullName>
    </submittedName>
</protein>
<dbReference type="SUPFAM" id="SSF50249">
    <property type="entry name" value="Nucleic acid-binding proteins"/>
    <property type="match status" value="1"/>
</dbReference>
<dbReference type="PROSITE" id="PS51622">
    <property type="entry name" value="SAM_MT_RNA_M5U_2"/>
    <property type="match status" value="1"/>
</dbReference>
<feature type="binding site" evidence="4">
    <location>
        <position position="316"/>
    </location>
    <ligand>
        <name>S-adenosyl-L-methionine</name>
        <dbReference type="ChEBI" id="CHEBI:59789"/>
    </ligand>
</feature>
<keyword evidence="2 4" id="KW-0808">Transferase</keyword>
<dbReference type="Pfam" id="PF05958">
    <property type="entry name" value="tRNA_U5-meth_tr"/>
    <property type="match status" value="1"/>
</dbReference>
<dbReference type="OMA" id="GGCKWQH"/>
<reference evidence="6 7" key="2">
    <citation type="journal article" date="2008" name="Nature">
        <title>The Phaeodactylum genome reveals the evolutionary history of diatom genomes.</title>
        <authorList>
            <person name="Bowler C."/>
            <person name="Allen A.E."/>
            <person name="Badger J.H."/>
            <person name="Grimwood J."/>
            <person name="Jabbari K."/>
            <person name="Kuo A."/>
            <person name="Maheswari U."/>
            <person name="Martens C."/>
            <person name="Maumus F."/>
            <person name="Otillar R.P."/>
            <person name="Rayko E."/>
            <person name="Salamov A."/>
            <person name="Vandepoele K."/>
            <person name="Beszteri B."/>
            <person name="Gruber A."/>
            <person name="Heijde M."/>
            <person name="Katinka M."/>
            <person name="Mock T."/>
            <person name="Valentin K."/>
            <person name="Verret F."/>
            <person name="Berges J.A."/>
            <person name="Brownlee C."/>
            <person name="Cadoret J.P."/>
            <person name="Chiovitti A."/>
            <person name="Choi C.J."/>
            <person name="Coesel S."/>
            <person name="De Martino A."/>
            <person name="Detter J.C."/>
            <person name="Durkin C."/>
            <person name="Falciatore A."/>
            <person name="Fournet J."/>
            <person name="Haruta M."/>
            <person name="Huysman M.J."/>
            <person name="Jenkins B.D."/>
            <person name="Jiroutova K."/>
            <person name="Jorgensen R.E."/>
            <person name="Joubert Y."/>
            <person name="Kaplan A."/>
            <person name="Kroger N."/>
            <person name="Kroth P.G."/>
            <person name="La Roche J."/>
            <person name="Lindquist E."/>
            <person name="Lommer M."/>
            <person name="Martin-Jezequel V."/>
            <person name="Lopez P.J."/>
            <person name="Lucas S."/>
            <person name="Mangogna M."/>
            <person name="McGinnis K."/>
            <person name="Medlin L.K."/>
            <person name="Montsant A."/>
            <person name="Oudot-Le Secq M.P."/>
            <person name="Napoli C."/>
            <person name="Obornik M."/>
            <person name="Parker M.S."/>
            <person name="Petit J.L."/>
            <person name="Porcel B.M."/>
            <person name="Poulsen N."/>
            <person name="Robison M."/>
            <person name="Rychlewski L."/>
            <person name="Rynearson T.A."/>
            <person name="Schmutz J."/>
            <person name="Shapiro H."/>
            <person name="Siaut M."/>
            <person name="Stanley M."/>
            <person name="Sussman M.R."/>
            <person name="Taylor A.R."/>
            <person name="Vardi A."/>
            <person name="von Dassow P."/>
            <person name="Vyverman W."/>
            <person name="Willis A."/>
            <person name="Wyrwicz L.S."/>
            <person name="Rokhsar D.S."/>
            <person name="Weissenbach J."/>
            <person name="Armbrust E.V."/>
            <person name="Green B.R."/>
            <person name="Van de Peer Y."/>
            <person name="Grigoriev I.V."/>
        </authorList>
    </citation>
    <scope>NUCLEOTIDE SEQUENCE [LARGE SCALE GENOMIC DNA]</scope>
    <source>
        <strain evidence="6 7">CCMP1335</strain>
    </source>
</reference>
<dbReference type="PROSITE" id="PS01231">
    <property type="entry name" value="TRMA_2"/>
    <property type="match status" value="1"/>
</dbReference>
<gene>
    <name evidence="6" type="ORF">THAPSDRAFT_36322</name>
</gene>
<sequence length="387" mass="43029">KWVIFIPNVIPGEVCRVRIYRNHASYSDADLLEIVQPSPDRIEPLCSLANICGGCQYQHINIGRQRQMKTEQVQELFERIGGLKAEDFPTVLDTLGTEEVFGYRSKITPHYDVITNKSCEIGPIGFKEKASRRLVDVPYCHIATPDINTALSKVREETRDKAVQGKLKKPAKGATLLLRDAGDGLVETNHVAYVNTTVKDLTFRFQAGNFFQNNPFMLPKMVDLVVDAATIKSSSGEAMTHLIDCYCGSGLFALGCSSSFDVCVGIEVNDKAVQEARANAELNGIKNCDFVSASAEAIFLSKDPVKGKESTVVVVDPPRKGCSEEFLEQLDEYKPQRVVYMSCDPATQARDAKFLVAHGYDIVSVQPFDLFPQTRHIECLAIFERNY</sequence>
<comment type="similarity">
    <text evidence="4">Belongs to the class I-like SAM-binding methyltransferase superfamily. RNA M5U methyltransferase family.</text>
</comment>
<dbReference type="HOGENOM" id="CLU_014689_3_2_1"/>
<dbReference type="GO" id="GO:0009451">
    <property type="term" value="P:RNA modification"/>
    <property type="evidence" value="ECO:0007669"/>
    <property type="project" value="UniProtKB-ARBA"/>
</dbReference>
<dbReference type="KEGG" id="tps:THAPSDRAFT_36322"/>
<dbReference type="Gene3D" id="3.40.50.150">
    <property type="entry name" value="Vaccinia Virus protein VP39"/>
    <property type="match status" value="2"/>
</dbReference>